<keyword evidence="3" id="KW-1185">Reference proteome</keyword>
<feature type="transmembrane region" description="Helical" evidence="1">
    <location>
        <begin position="64"/>
        <end position="87"/>
    </location>
</feature>
<evidence type="ECO:0000313" key="2">
    <source>
        <dbReference type="EMBL" id="WYX99708.1"/>
    </source>
</evidence>
<keyword evidence="1" id="KW-1133">Transmembrane helix</keyword>
<dbReference type="KEGG" id="omr:OXIME_000248"/>
<dbReference type="AlphaFoldDB" id="A0AAX4NDY3"/>
<name>A0AAX4NDY3_9ARCH</name>
<feature type="transmembrane region" description="Helical" evidence="1">
    <location>
        <begin position="20"/>
        <end position="44"/>
    </location>
</feature>
<feature type="transmembrane region" description="Helical" evidence="1">
    <location>
        <begin position="193"/>
        <end position="214"/>
    </location>
</feature>
<dbReference type="Proteomes" id="UP001451606">
    <property type="component" value="Chromosome"/>
</dbReference>
<sequence length="229" mass="25797">MLSKFSASRFAGLRWMGLGVLYMVVALIAQEVIQSLPAIIFLFYHGFDVTYLIDRYPLILKSNYILYAIFIGGVAGLFQEGATYIAVDTRKKKAALFIGLGFAVVDIVFLVAETLFGAEPVSRFQSFLIFLNIVSSLMFHPGTATFMKWGWLVNKGRITLLLSILIHAVDDGGLVYVDYYIGFQPNLYHVLAYEYWAMVMVISVAIFVMGISLLRKLEDTEIQQKPVVY</sequence>
<feature type="transmembrane region" description="Helical" evidence="1">
    <location>
        <begin position="158"/>
        <end position="181"/>
    </location>
</feature>
<dbReference type="GeneID" id="95966972"/>
<dbReference type="EMBL" id="CP133772">
    <property type="protein sequence ID" value="WYX99708.1"/>
    <property type="molecule type" value="Genomic_DNA"/>
</dbReference>
<keyword evidence="1" id="KW-0472">Membrane</keyword>
<organism evidence="2 3">
    <name type="scientific">Oxyplasma meridianum</name>
    <dbReference type="NCBI Taxonomy" id="3073602"/>
    <lineage>
        <taxon>Archaea</taxon>
        <taxon>Methanobacteriati</taxon>
        <taxon>Thermoplasmatota</taxon>
        <taxon>Thermoplasmata</taxon>
        <taxon>Thermoplasmatales</taxon>
        <taxon>Thermoplasmataceae</taxon>
        <taxon>Oxyplasma</taxon>
    </lineage>
</organism>
<keyword evidence="1" id="KW-0812">Transmembrane</keyword>
<feature type="transmembrane region" description="Helical" evidence="1">
    <location>
        <begin position="124"/>
        <end position="146"/>
    </location>
</feature>
<evidence type="ECO:0000256" key="1">
    <source>
        <dbReference type="SAM" id="Phobius"/>
    </source>
</evidence>
<reference evidence="2 3" key="1">
    <citation type="submission" date="2023-09" db="EMBL/GenBank/DDBJ databases">
        <authorList>
            <person name="Golyshina O.V."/>
            <person name="Lunev E.A."/>
            <person name="Bargiela R."/>
            <person name="Gaines M.C."/>
            <person name="Daum B."/>
            <person name="Bale N.J."/>
            <person name="Koenen M."/>
            <person name="Sinninghe Damst J.S."/>
            <person name="Yakimov M."/>
            <person name="Golyshin P.N."/>
        </authorList>
    </citation>
    <scope>NUCLEOTIDE SEQUENCE [LARGE SCALE GENOMIC DNA]</scope>
    <source>
        <strain evidence="2 3">M1</strain>
    </source>
</reference>
<dbReference type="RefSeq" id="WP_393971672.1">
    <property type="nucleotide sequence ID" value="NZ_CP133772.1"/>
</dbReference>
<protein>
    <submittedName>
        <fullName evidence="2">Uncharacterized protein</fullName>
    </submittedName>
</protein>
<gene>
    <name evidence="2" type="ORF">OXIME_000248</name>
</gene>
<accession>A0AAX4NDY3</accession>
<evidence type="ECO:0000313" key="3">
    <source>
        <dbReference type="Proteomes" id="UP001451606"/>
    </source>
</evidence>
<proteinExistence type="predicted"/>
<feature type="transmembrane region" description="Helical" evidence="1">
    <location>
        <begin position="94"/>
        <end position="112"/>
    </location>
</feature>